<proteinExistence type="predicted"/>
<accession>A0AC61R5N3</accession>
<dbReference type="EC" id="4.1.3.16" evidence="1"/>
<keyword evidence="1" id="KW-0456">Lyase</keyword>
<dbReference type="EMBL" id="SRYG01000021">
    <property type="protein sequence ID" value="TGY65189.1"/>
    <property type="molecule type" value="Genomic_DNA"/>
</dbReference>
<evidence type="ECO:0000313" key="1">
    <source>
        <dbReference type="EMBL" id="TGY65189.1"/>
    </source>
</evidence>
<sequence>MGKLETIQTLKKEKLVAVIRGAGFEEVNKMVDAIYKGGIHLMEITFTIPHAEQVIAKIKEANKDKPDMVVGAGTVLDIVSARLAILAGADFVVCPHFDKDIMKLCNLYQIPCFPGAVTVKEIADALQYGADIIKLFPGELYGAKAIKAFHGPLPQAQFMPTGGVSADNLKDWLDQGAVAVGLGGSLTKGAKTGDFDAVTNEAKKLVEIIAGYRA</sequence>
<organism evidence="1 2">
    <name type="scientific">Dubosiella muris</name>
    <dbReference type="NCBI Taxonomy" id="3038133"/>
    <lineage>
        <taxon>Bacteria</taxon>
        <taxon>Bacillati</taxon>
        <taxon>Bacillota</taxon>
        <taxon>Erysipelotrichia</taxon>
        <taxon>Erysipelotrichales</taxon>
        <taxon>Erysipelotrichaceae</taxon>
        <taxon>Dubosiella</taxon>
    </lineage>
</organism>
<name>A0AC61R5N3_9FIRM</name>
<protein>
    <submittedName>
        <fullName evidence="1">Bifunctional 4-hydroxy-2-oxoglutarate aldolase/2-dehydro-3-deoxy-phosphogluconate aldolase</fullName>
        <ecNumber evidence="1">4.1.2.14</ecNumber>
        <ecNumber evidence="1">4.1.3.16</ecNumber>
    </submittedName>
</protein>
<evidence type="ECO:0000313" key="2">
    <source>
        <dbReference type="Proteomes" id="UP000308836"/>
    </source>
</evidence>
<dbReference type="Proteomes" id="UP000308836">
    <property type="component" value="Unassembled WGS sequence"/>
</dbReference>
<dbReference type="EC" id="4.1.2.14" evidence="1"/>
<comment type="caution">
    <text evidence="1">The sequence shown here is derived from an EMBL/GenBank/DDBJ whole genome shotgun (WGS) entry which is preliminary data.</text>
</comment>
<keyword evidence="2" id="KW-1185">Reference proteome</keyword>
<gene>
    <name evidence="1" type="primary">eda</name>
    <name evidence="1" type="ORF">E5336_09805</name>
</gene>
<reference evidence="1" key="1">
    <citation type="submission" date="2019-04" db="EMBL/GenBank/DDBJ databases">
        <title>Microbes associate with the intestines of laboratory mice.</title>
        <authorList>
            <person name="Navarre W."/>
            <person name="Wong E."/>
            <person name="Huang K."/>
            <person name="Tropini C."/>
            <person name="Ng K."/>
            <person name="Yu B."/>
        </authorList>
    </citation>
    <scope>NUCLEOTIDE SEQUENCE</scope>
    <source>
        <strain evidence="1">NM09_H32</strain>
    </source>
</reference>